<name>A0A8E2AL95_9APHY</name>
<dbReference type="EMBL" id="KV722537">
    <property type="protein sequence ID" value="OCH86243.1"/>
    <property type="molecule type" value="Genomic_DNA"/>
</dbReference>
<feature type="compositionally biased region" description="Low complexity" evidence="1">
    <location>
        <begin position="742"/>
        <end position="759"/>
    </location>
</feature>
<feature type="domain" description="YMC020W-like alpha/beta hydrolase" evidence="2">
    <location>
        <begin position="858"/>
        <end position="976"/>
    </location>
</feature>
<gene>
    <name evidence="3" type="ORF">OBBRIDRAFT_890611</name>
</gene>
<dbReference type="Proteomes" id="UP000250043">
    <property type="component" value="Unassembled WGS sequence"/>
</dbReference>
<feature type="region of interest" description="Disordered" evidence="1">
    <location>
        <begin position="648"/>
        <end position="774"/>
    </location>
</feature>
<feature type="compositionally biased region" description="Basic and acidic residues" evidence="1">
    <location>
        <begin position="517"/>
        <end position="530"/>
    </location>
</feature>
<dbReference type="InterPro" id="IPR058933">
    <property type="entry name" value="YMC020W-like_ab_hydrolase"/>
</dbReference>
<feature type="compositionally biased region" description="Polar residues" evidence="1">
    <location>
        <begin position="168"/>
        <end position="177"/>
    </location>
</feature>
<feature type="region of interest" description="Disordered" evidence="1">
    <location>
        <begin position="195"/>
        <end position="540"/>
    </location>
</feature>
<feature type="compositionally biased region" description="Polar residues" evidence="1">
    <location>
        <begin position="701"/>
        <end position="710"/>
    </location>
</feature>
<feature type="compositionally biased region" description="Polar residues" evidence="1">
    <location>
        <begin position="308"/>
        <end position="319"/>
    </location>
</feature>
<accession>A0A8E2AL95</accession>
<feature type="compositionally biased region" description="Polar residues" evidence="1">
    <location>
        <begin position="722"/>
        <end position="731"/>
    </location>
</feature>
<feature type="compositionally biased region" description="Basic and acidic residues" evidence="1">
    <location>
        <begin position="346"/>
        <end position="355"/>
    </location>
</feature>
<evidence type="ECO:0000256" key="1">
    <source>
        <dbReference type="SAM" id="MobiDB-lite"/>
    </source>
</evidence>
<dbReference type="PANTHER" id="PTHR47349">
    <property type="entry name" value="CHROMOSOME 8, WHOLE GENOME SHOTGUN SEQUENCE"/>
    <property type="match status" value="1"/>
</dbReference>
<sequence>MSSRRRPSHPTTPKWSTLTRPAKQGAETSVSKVFAKPQQGSRLRSAIDQLPAAVLDDAASMISETSRKREHQLSISSSMEDGDAESDADKQARVAVESLAEETVRSSPVSGTDEDTANSPKLIHPQAAIDVSTSSGPPLDTTPAPTTPTASAVRSPPIPFPQPAIVQDSFSSAPRSSWLGSWSRAKALERFLKSEDGAAESKSQLSKAASYSHSELTIRVQPGSPTGPEEGLSDLAARGRAGSAPPRPGSQEPQVLAAPAQGDSLTSISSIDDEVPLPRLVVPDSQSPHPAPTVVRNDEGMACERKPSVSSLNPSTSRFSLRLPLLGKSTLSSSSGVESATSLSSKDADKGDVTDVMHSGEPPRGASSGASSFLASNESRTPTQASEGQPPADALNTTAHVTEPTEPSSEKTNAPQGDTLRTDDANGLTPSTWWDYVPGWGSRRSEESYPTEAQLSGAGGAVDGGAEVSLPSAASQPSSAQPTPPSPESATPRATQNACSPVSAPVPLERQGSNETPKGREAQSTSERKPSSLFSADTAKSHGSVWYSPWAWYASSPKSSLENATAAASPPGDEIEQPTKTESEMVKERALAREETLSASMPEREPETAKPEPIPTAEAKIPIESTAETHRSGWMSFFVSRAMASKAITGESSERDENGMEVMHLDEDETPQQTTPVIAVPAEKQMPTDKQIPVPERQHSPAPSTNSGSVPSKREPKKPNGLVSTPPTTSDSIKREVRQTVARSPSPAPSKASGVSSPTAPRPPPPNLILPTWEDSFHCPPRSYVAPPPQKTQKTKLSKTLSYVSGVLFHKDEVAQGSGKGKEKAPEPEFLQYGQDLPKALDVLGEQLHPYILNGGCRVVVIGVAGWMPGPVTRAVAGGLPSSSSKFVNMTVQALEQFEQEHGFKFKQITKIPLEGDGTIERKVAKVHDHLLSDEDWMEDLHAADVIIVATHSQGSIISTHLVDRLIADGHILTSRSVDTLRKAATAIASGTKPVIPPTQAQKVCFLALCGIHLGPLRYLRTSSLLQPYIQYFENAAAGELFEFQNTESQLSKNYIAALKNVVDHGAKMVYVASLNDQVVPIYSGLFTAASHPRILRALYIDGDAYHSSDFLSNLLVLLIRIKNAGLSDSGLLAHLSEATAGTLSGVGHSNAYGEPATFSLAVKYFFLTNDGDCNDKELVIDSFNAVNEQNDYEIPWALRDVIADERVARLFAREFAQLRDAFDDWQPRTTILREVKRKLQPIQRLSSLSGSSSNGLASGSLSKL</sequence>
<feature type="compositionally biased region" description="Polar residues" evidence="1">
    <location>
        <begin position="201"/>
        <end position="215"/>
    </location>
</feature>
<feature type="region of interest" description="Disordered" evidence="1">
    <location>
        <begin position="558"/>
        <end position="619"/>
    </location>
</feature>
<dbReference type="OrthoDB" id="5598028at2759"/>
<dbReference type="AlphaFoldDB" id="A0A8E2AL95"/>
<feature type="region of interest" description="Disordered" evidence="1">
    <location>
        <begin position="61"/>
        <end position="177"/>
    </location>
</feature>
<dbReference type="InterPro" id="IPR058934">
    <property type="entry name" value="YMC020W-like"/>
</dbReference>
<feature type="compositionally biased region" description="Low complexity" evidence="1">
    <location>
        <begin position="464"/>
        <end position="481"/>
    </location>
</feature>
<evidence type="ECO:0000259" key="2">
    <source>
        <dbReference type="Pfam" id="PF26147"/>
    </source>
</evidence>
<dbReference type="Pfam" id="PF26147">
    <property type="entry name" value="AB_HYDROLASE_YMC0-YMC35"/>
    <property type="match status" value="2"/>
</dbReference>
<dbReference type="PANTHER" id="PTHR47349:SF1">
    <property type="entry name" value="AER328WP"/>
    <property type="match status" value="1"/>
</dbReference>
<proteinExistence type="predicted"/>
<protein>
    <recommendedName>
        <fullName evidence="2">YMC020W-like alpha/beta hydrolase domain-containing protein</fullName>
    </recommendedName>
</protein>
<feature type="compositionally biased region" description="Polar residues" evidence="1">
    <location>
        <begin position="395"/>
        <end position="416"/>
    </location>
</feature>
<organism evidence="3 4">
    <name type="scientific">Obba rivulosa</name>
    <dbReference type="NCBI Taxonomy" id="1052685"/>
    <lineage>
        <taxon>Eukaryota</taxon>
        <taxon>Fungi</taxon>
        <taxon>Dikarya</taxon>
        <taxon>Basidiomycota</taxon>
        <taxon>Agaricomycotina</taxon>
        <taxon>Agaricomycetes</taxon>
        <taxon>Polyporales</taxon>
        <taxon>Gelatoporiaceae</taxon>
        <taxon>Obba</taxon>
    </lineage>
</organism>
<evidence type="ECO:0000313" key="3">
    <source>
        <dbReference type="EMBL" id="OCH86243.1"/>
    </source>
</evidence>
<feature type="compositionally biased region" description="Low complexity" evidence="1">
    <location>
        <begin position="137"/>
        <end position="155"/>
    </location>
</feature>
<feature type="compositionally biased region" description="Low complexity" evidence="1">
    <location>
        <begin position="323"/>
        <end position="345"/>
    </location>
</feature>
<feature type="region of interest" description="Disordered" evidence="1">
    <location>
        <begin position="1"/>
        <end position="42"/>
    </location>
</feature>
<feature type="domain" description="YMC020W-like alpha/beta hydrolase" evidence="2">
    <location>
        <begin position="1001"/>
        <end position="1204"/>
    </location>
</feature>
<feature type="compositionally biased region" description="Low complexity" evidence="1">
    <location>
        <begin position="366"/>
        <end position="379"/>
    </location>
</feature>
<feature type="compositionally biased region" description="Basic and acidic residues" evidence="1">
    <location>
        <begin position="296"/>
        <end position="307"/>
    </location>
</feature>
<evidence type="ECO:0000313" key="4">
    <source>
        <dbReference type="Proteomes" id="UP000250043"/>
    </source>
</evidence>
<keyword evidence="4" id="KW-1185">Reference proteome</keyword>
<feature type="compositionally biased region" description="Polar residues" evidence="1">
    <location>
        <begin position="9"/>
        <end position="19"/>
    </location>
</feature>
<feature type="compositionally biased region" description="Basic and acidic residues" evidence="1">
    <location>
        <begin position="577"/>
        <end position="610"/>
    </location>
</feature>
<reference evidence="3 4" key="1">
    <citation type="submission" date="2016-07" db="EMBL/GenBank/DDBJ databases">
        <title>Draft genome of the white-rot fungus Obba rivulosa 3A-2.</title>
        <authorList>
            <consortium name="DOE Joint Genome Institute"/>
            <person name="Miettinen O."/>
            <person name="Riley R."/>
            <person name="Acob R."/>
            <person name="Barry K."/>
            <person name="Cullen D."/>
            <person name="De Vries R."/>
            <person name="Hainaut M."/>
            <person name="Hatakka A."/>
            <person name="Henrissat B."/>
            <person name="Hilden K."/>
            <person name="Kuo R."/>
            <person name="Labutti K."/>
            <person name="Lipzen A."/>
            <person name="Makela M.R."/>
            <person name="Sandor L."/>
            <person name="Spatafora J.W."/>
            <person name="Grigoriev I.V."/>
            <person name="Hibbett D.S."/>
        </authorList>
    </citation>
    <scope>NUCLEOTIDE SEQUENCE [LARGE SCALE GENOMIC DNA]</scope>
    <source>
        <strain evidence="3 4">3A-2</strain>
    </source>
</reference>